<reference evidence="3 4" key="1">
    <citation type="submission" date="2018-05" db="EMBL/GenBank/DDBJ databases">
        <title>Chitinophaga sp. nov., isolated from rhizosphere soil of Alhagi.</title>
        <authorList>
            <person name="Liu Y."/>
        </authorList>
    </citation>
    <scope>NUCLEOTIDE SEQUENCE [LARGE SCALE GENOMIC DNA]</scope>
    <source>
        <strain evidence="3 4">T22</strain>
    </source>
</reference>
<dbReference type="InterPro" id="IPR025420">
    <property type="entry name" value="DUF4143"/>
</dbReference>
<dbReference type="EMBL" id="CP029600">
    <property type="protein sequence ID" value="AWO02126.1"/>
    <property type="molecule type" value="Genomic_DNA"/>
</dbReference>
<evidence type="ECO:0000313" key="4">
    <source>
        <dbReference type="Proteomes" id="UP000246099"/>
    </source>
</evidence>
<dbReference type="Pfam" id="PF13173">
    <property type="entry name" value="AAA_14"/>
    <property type="match status" value="1"/>
</dbReference>
<dbReference type="PANTHER" id="PTHR33295:SF7">
    <property type="entry name" value="ATPASE"/>
    <property type="match status" value="1"/>
</dbReference>
<name>A0ABM6WE21_9BACT</name>
<dbReference type="PANTHER" id="PTHR33295">
    <property type="entry name" value="ATPASE"/>
    <property type="match status" value="1"/>
</dbReference>
<sequence length="452" mass="51845">MVFKRKIETCLHAWRNSAARKPLIIRGARQVGKTTLVKDFSIEYKNFIILNLEKAGDRRYFEDYNDVKTISEALFLAYNIPLSEIDNTLLFIDEIQESPQAIQLLRFFYEEIPSLHIISAGSLLEFAIQKVKSFPVGRVEFLYLYPMNFEEYLLAAGRASILQQLKTIPVRPAAHQILMDLFHRYAIIGGMPEIIKTDIEKSNLADLTRIYESIWGTYKNDVEKYATNDTERKIIKHIMDTAPLYLDERVKFQGFGNSAYKSREVGEAFRTLEDAKVIRLIYPTTDLQPPPRADLKKSPRFQILDTGLVNYALSIQAQMLGIDDLSNTYKGAVIPHLITQEFISLQNVSPNQPHFWVRQKLQSNAEVDLVLVCREFLIPVEIKSGSTGSLRSLHQFIEAADHPFAIRIYGGSFSVEKAITPGKKPYILMNLPYYLGTQLPAYSEWLVHQQIE</sequence>
<protein>
    <submittedName>
        <fullName evidence="3">AAA family ATPase</fullName>
    </submittedName>
</protein>
<dbReference type="InterPro" id="IPR041682">
    <property type="entry name" value="AAA_14"/>
</dbReference>
<dbReference type="RefSeq" id="WP_119078331.1">
    <property type="nucleotide sequence ID" value="NZ_CP029600.1"/>
</dbReference>
<dbReference type="Proteomes" id="UP000246099">
    <property type="component" value="Chromosome"/>
</dbReference>
<dbReference type="InterPro" id="IPR027417">
    <property type="entry name" value="P-loop_NTPase"/>
</dbReference>
<evidence type="ECO:0000259" key="1">
    <source>
        <dbReference type="Pfam" id="PF13173"/>
    </source>
</evidence>
<evidence type="ECO:0000313" key="3">
    <source>
        <dbReference type="EMBL" id="AWO02126.1"/>
    </source>
</evidence>
<feature type="domain" description="DUF4143" evidence="2">
    <location>
        <begin position="220"/>
        <end position="385"/>
    </location>
</feature>
<evidence type="ECO:0000259" key="2">
    <source>
        <dbReference type="Pfam" id="PF13635"/>
    </source>
</evidence>
<organism evidence="3 4">
    <name type="scientific">Chitinophaga alhagiae</name>
    <dbReference type="NCBI Taxonomy" id="2203219"/>
    <lineage>
        <taxon>Bacteria</taxon>
        <taxon>Pseudomonadati</taxon>
        <taxon>Bacteroidota</taxon>
        <taxon>Chitinophagia</taxon>
        <taxon>Chitinophagales</taxon>
        <taxon>Chitinophagaceae</taxon>
        <taxon>Chitinophaga</taxon>
    </lineage>
</organism>
<feature type="domain" description="AAA" evidence="1">
    <location>
        <begin position="20"/>
        <end position="153"/>
    </location>
</feature>
<dbReference type="Pfam" id="PF13635">
    <property type="entry name" value="DUF4143"/>
    <property type="match status" value="1"/>
</dbReference>
<gene>
    <name evidence="3" type="ORF">DLD77_10690</name>
</gene>
<proteinExistence type="predicted"/>
<dbReference type="SUPFAM" id="SSF52540">
    <property type="entry name" value="P-loop containing nucleoside triphosphate hydrolases"/>
    <property type="match status" value="1"/>
</dbReference>
<accession>A0ABM6WE21</accession>
<keyword evidence="4" id="KW-1185">Reference proteome</keyword>